<feature type="domain" description="ABM" evidence="1">
    <location>
        <begin position="1"/>
        <end position="65"/>
    </location>
</feature>
<protein>
    <recommendedName>
        <fullName evidence="1">ABM domain-containing protein</fullName>
    </recommendedName>
</protein>
<dbReference type="RefSeq" id="WP_012598036.1">
    <property type="nucleotide sequence ID" value="NC_011729.1"/>
</dbReference>
<proteinExistence type="predicted"/>
<dbReference type="eggNOG" id="COG2329">
    <property type="taxonomic scope" value="Bacteria"/>
</dbReference>
<dbReference type="STRING" id="65393.PCC7424_0629"/>
<name>B7KER4_GLOC7</name>
<dbReference type="KEGG" id="cyc:PCC7424_0629"/>
<dbReference type="OrthoDB" id="531457at2"/>
<evidence type="ECO:0000259" key="1">
    <source>
        <dbReference type="Pfam" id="PF03992"/>
    </source>
</evidence>
<dbReference type="InterPro" id="IPR011008">
    <property type="entry name" value="Dimeric_a/b-barrel"/>
</dbReference>
<dbReference type="EMBL" id="CP001291">
    <property type="protein sequence ID" value="ACK69089.1"/>
    <property type="molecule type" value="Genomic_DNA"/>
</dbReference>
<dbReference type="Pfam" id="PF03992">
    <property type="entry name" value="ABM"/>
    <property type="match status" value="1"/>
</dbReference>
<sequence>MVIEWLKFKIDPESRETFIEKDNQIWTAALAPYPGFLGKEVWINPHIPDEIVLVIHWETRQQWSAVPNSVLEETERQFREEMGKDQYQLVETKEYQVRKFIN</sequence>
<dbReference type="NCBIfam" id="TIGR03792">
    <property type="entry name" value="TIGR03792 family protein"/>
    <property type="match status" value="1"/>
</dbReference>
<dbReference type="HOGENOM" id="CLU_135081_1_0_3"/>
<dbReference type="Proteomes" id="UP000002384">
    <property type="component" value="Chromosome"/>
</dbReference>
<accession>B7KER4</accession>
<dbReference type="SUPFAM" id="SSF54909">
    <property type="entry name" value="Dimeric alpha+beta barrel"/>
    <property type="match status" value="1"/>
</dbReference>
<reference evidence="3" key="1">
    <citation type="journal article" date="2011" name="MBio">
        <title>Novel metabolic attributes of the genus Cyanothece, comprising a group of unicellular nitrogen-fixing Cyanobacteria.</title>
        <authorList>
            <person name="Bandyopadhyay A."/>
            <person name="Elvitigala T."/>
            <person name="Welsh E."/>
            <person name="Stockel J."/>
            <person name="Liberton M."/>
            <person name="Min H."/>
            <person name="Sherman L.A."/>
            <person name="Pakrasi H.B."/>
        </authorList>
    </citation>
    <scope>NUCLEOTIDE SEQUENCE [LARGE SCALE GENOMIC DNA]</scope>
    <source>
        <strain evidence="3">PCC 7424</strain>
    </source>
</reference>
<dbReference type="InterPro" id="IPR022512">
    <property type="entry name" value="CHP03792"/>
</dbReference>
<dbReference type="InterPro" id="IPR007138">
    <property type="entry name" value="ABM_dom"/>
</dbReference>
<evidence type="ECO:0000313" key="2">
    <source>
        <dbReference type="EMBL" id="ACK69089.1"/>
    </source>
</evidence>
<dbReference type="AlphaFoldDB" id="B7KER4"/>
<evidence type="ECO:0000313" key="3">
    <source>
        <dbReference type="Proteomes" id="UP000002384"/>
    </source>
</evidence>
<organism evidence="2 3">
    <name type="scientific">Gloeothece citriformis (strain PCC 7424)</name>
    <name type="common">Cyanothece sp. (strain PCC 7424)</name>
    <dbReference type="NCBI Taxonomy" id="65393"/>
    <lineage>
        <taxon>Bacteria</taxon>
        <taxon>Bacillati</taxon>
        <taxon>Cyanobacteriota</taxon>
        <taxon>Cyanophyceae</taxon>
        <taxon>Oscillatoriophycideae</taxon>
        <taxon>Chroococcales</taxon>
        <taxon>Aphanothecaceae</taxon>
        <taxon>Gloeothece</taxon>
        <taxon>Gloeothece citriformis</taxon>
    </lineage>
</organism>
<dbReference type="Gene3D" id="3.30.70.100">
    <property type="match status" value="1"/>
</dbReference>
<gene>
    <name evidence="2" type="ordered locus">PCC7424_0629</name>
</gene>
<keyword evidence="3" id="KW-1185">Reference proteome</keyword>